<evidence type="ECO:0000313" key="3">
    <source>
        <dbReference type="Proteomes" id="UP001178507"/>
    </source>
</evidence>
<dbReference type="SUPFAM" id="SSF53474">
    <property type="entry name" value="alpha/beta-Hydrolases"/>
    <property type="match status" value="1"/>
</dbReference>
<gene>
    <name evidence="2" type="ORF">EVOR1521_LOCUS9154</name>
</gene>
<protein>
    <submittedName>
        <fullName evidence="2">Uncharacterized protein</fullName>
    </submittedName>
</protein>
<dbReference type="AlphaFoldDB" id="A0AA36I723"/>
<feature type="region of interest" description="Disordered" evidence="1">
    <location>
        <begin position="159"/>
        <end position="186"/>
    </location>
</feature>
<proteinExistence type="predicted"/>
<organism evidence="2 3">
    <name type="scientific">Effrenium voratum</name>
    <dbReference type="NCBI Taxonomy" id="2562239"/>
    <lineage>
        <taxon>Eukaryota</taxon>
        <taxon>Sar</taxon>
        <taxon>Alveolata</taxon>
        <taxon>Dinophyceae</taxon>
        <taxon>Suessiales</taxon>
        <taxon>Symbiodiniaceae</taxon>
        <taxon>Effrenium</taxon>
    </lineage>
</organism>
<dbReference type="Proteomes" id="UP001178507">
    <property type="component" value="Unassembled WGS sequence"/>
</dbReference>
<dbReference type="InterPro" id="IPR029058">
    <property type="entry name" value="AB_hydrolase_fold"/>
</dbReference>
<dbReference type="Gene3D" id="3.40.50.1820">
    <property type="entry name" value="alpha/beta hydrolase"/>
    <property type="match status" value="1"/>
</dbReference>
<accession>A0AA36I723</accession>
<evidence type="ECO:0000313" key="2">
    <source>
        <dbReference type="EMBL" id="CAJ1381476.1"/>
    </source>
</evidence>
<reference evidence="2" key="1">
    <citation type="submission" date="2023-08" db="EMBL/GenBank/DDBJ databases">
        <authorList>
            <person name="Chen Y."/>
            <person name="Shah S."/>
            <person name="Dougan E. K."/>
            <person name="Thang M."/>
            <person name="Chan C."/>
        </authorList>
    </citation>
    <scope>NUCLEOTIDE SEQUENCE</scope>
</reference>
<dbReference type="EMBL" id="CAUJNA010000813">
    <property type="protein sequence ID" value="CAJ1381476.1"/>
    <property type="molecule type" value="Genomic_DNA"/>
</dbReference>
<feature type="region of interest" description="Disordered" evidence="1">
    <location>
        <begin position="206"/>
        <end position="231"/>
    </location>
</feature>
<feature type="region of interest" description="Disordered" evidence="1">
    <location>
        <begin position="1"/>
        <end position="64"/>
    </location>
</feature>
<feature type="compositionally biased region" description="Low complexity" evidence="1">
    <location>
        <begin position="1"/>
        <end position="14"/>
    </location>
</feature>
<feature type="compositionally biased region" description="Low complexity" evidence="1">
    <location>
        <begin position="159"/>
        <end position="168"/>
    </location>
</feature>
<name>A0AA36I723_9DINO</name>
<sequence length="575" mass="62427">MEVASSGVSDASSSHIARWVSSEESGEEGAAFDSTETEELPRGPWLVPPLPALGRPSPHAPAGGFRLCTAAEFHNLQLAAKRVLAEPTKPKAKAAPESQTWLGEQLSLSAPLEEEPQKDTFSPSQVRRGVIGSWLRRHPILGAALGSPDRANVAPEAEYPAPETATVAGSAPSEAPCDEETSRGLGRDHEILQLLRQLLEGQREARQAAAPAQVKPEVKDQANQASDKAQAREHQLVTGSLVALGVKDLRILMLHCFLAWRAERKPKRTQEPPRLQDAIAQVSEDDRLALQHTDQQVPRVFAGAGSVPPVLPNHAIRALLGEEVFLEADGSLRGASLWLSMRPPKATRQFLKTFDLCLPWRQVEEEFRQPSSHCAAMRWVLLLLAFSSAAADEHIVLKPKGTGQQKMLVFIPGGKVPNHHYQLTGQAIQDAMSEQGINLWVVIPTVFQNLCIISCSTTFLCAPLHNTVKGAVSQAEAQGWISNSSETWLAGHSLGATCANTLFQAYSSAYSGLIVMGGYVDETGDHDLLHYPVPVLTLNVELDGGLARPGKISTWWRQFLTLRHGFLSAVCQGML</sequence>
<keyword evidence="3" id="KW-1185">Reference proteome</keyword>
<comment type="caution">
    <text evidence="2">The sequence shown here is derived from an EMBL/GenBank/DDBJ whole genome shotgun (WGS) entry which is preliminary data.</text>
</comment>
<evidence type="ECO:0000256" key="1">
    <source>
        <dbReference type="SAM" id="MobiDB-lite"/>
    </source>
</evidence>